<evidence type="ECO:0000313" key="1">
    <source>
        <dbReference type="EMBL" id="CZR69286.1"/>
    </source>
</evidence>
<accession>A0A1L7XW86</accession>
<name>A0A1L7XW86_9HELO</name>
<gene>
    <name evidence="1" type="ORF">PAC_19186</name>
</gene>
<proteinExistence type="predicted"/>
<organism evidence="1 2">
    <name type="scientific">Phialocephala subalpina</name>
    <dbReference type="NCBI Taxonomy" id="576137"/>
    <lineage>
        <taxon>Eukaryota</taxon>
        <taxon>Fungi</taxon>
        <taxon>Dikarya</taxon>
        <taxon>Ascomycota</taxon>
        <taxon>Pezizomycotina</taxon>
        <taxon>Leotiomycetes</taxon>
        <taxon>Helotiales</taxon>
        <taxon>Mollisiaceae</taxon>
        <taxon>Phialocephala</taxon>
        <taxon>Phialocephala fortinii species complex</taxon>
    </lineage>
</organism>
<protein>
    <submittedName>
        <fullName evidence="1">Uncharacterized protein</fullName>
    </submittedName>
</protein>
<dbReference type="AlphaFoldDB" id="A0A1L7XW86"/>
<dbReference type="Proteomes" id="UP000184330">
    <property type="component" value="Unassembled WGS sequence"/>
</dbReference>
<reference evidence="1 2" key="1">
    <citation type="submission" date="2016-03" db="EMBL/GenBank/DDBJ databases">
        <authorList>
            <person name="Ploux O."/>
        </authorList>
    </citation>
    <scope>NUCLEOTIDE SEQUENCE [LARGE SCALE GENOMIC DNA]</scope>
    <source>
        <strain evidence="1 2">UAMH 11012</strain>
    </source>
</reference>
<dbReference type="OrthoDB" id="10312771at2759"/>
<evidence type="ECO:0000313" key="2">
    <source>
        <dbReference type="Proteomes" id="UP000184330"/>
    </source>
</evidence>
<dbReference type="EMBL" id="FJOG01000068">
    <property type="protein sequence ID" value="CZR69286.1"/>
    <property type="molecule type" value="Genomic_DNA"/>
</dbReference>
<keyword evidence="2" id="KW-1185">Reference proteome</keyword>
<sequence>MAPPSDDEVQRILEMEGKAFIRMIQDANVPSLSKKQWDYAKSIHNRFLEIIACLTVLPGSFDVRVSTKSINVVVVIGPEEATQEQLECAVWEAMTSFAIAAGNTYETYRYVAYGVHAARLLLSALKIQGVEDAKVEELVENFLARTTYVDGVFRMGFPECDKLMFPVAFVRYLE</sequence>